<evidence type="ECO:0000256" key="6">
    <source>
        <dbReference type="ARBA" id="ARBA00022857"/>
    </source>
</evidence>
<protein>
    <recommendedName>
        <fullName evidence="5">phosphogluconate dehydrogenase (NADP(+)-dependent, decarboxylating)</fullName>
        <ecNumber evidence="5">1.1.1.44</ecNumber>
    </recommendedName>
</protein>
<dbReference type="EC" id="1.1.1.44" evidence="5"/>
<dbReference type="GO" id="GO:0004616">
    <property type="term" value="F:phosphogluconate dehydrogenase (decarboxylating) activity"/>
    <property type="evidence" value="ECO:0007669"/>
    <property type="project" value="UniProtKB-EC"/>
</dbReference>
<keyword evidence="9" id="KW-0570">Pentose shunt</keyword>
<comment type="subunit">
    <text evidence="4">Homodimer.</text>
</comment>
<dbReference type="PRINTS" id="PR00076">
    <property type="entry name" value="6PGDHDRGNASE"/>
</dbReference>
<comment type="caution">
    <text evidence="12">The sequence shown here is derived from an EMBL/GenBank/DDBJ whole genome shotgun (WGS) entry which is preliminary data.</text>
</comment>
<comment type="function">
    <text evidence="1">Catalyzes the oxidative decarboxylation of 6-phosphogluconate to ribulose 5-phosphate and CO(2), with concomitant reduction of NADP to NADPH.</text>
</comment>
<organism evidence="12">
    <name type="scientific">bioreactor metagenome</name>
    <dbReference type="NCBI Taxonomy" id="1076179"/>
    <lineage>
        <taxon>unclassified sequences</taxon>
        <taxon>metagenomes</taxon>
        <taxon>ecological metagenomes</taxon>
    </lineage>
</organism>
<keyword evidence="7 12" id="KW-0560">Oxidoreductase</keyword>
<evidence type="ECO:0000313" key="12">
    <source>
        <dbReference type="EMBL" id="MPM48534.1"/>
    </source>
</evidence>
<comment type="similarity">
    <text evidence="3">Belongs to the 6-phosphogluconate dehydrogenase family.</text>
</comment>
<comment type="catalytic activity">
    <reaction evidence="10">
        <text>6-phospho-D-gluconate + NADP(+) = D-ribulose 5-phosphate + CO2 + NADPH</text>
        <dbReference type="Rhea" id="RHEA:10116"/>
        <dbReference type="ChEBI" id="CHEBI:16526"/>
        <dbReference type="ChEBI" id="CHEBI:57783"/>
        <dbReference type="ChEBI" id="CHEBI:58121"/>
        <dbReference type="ChEBI" id="CHEBI:58349"/>
        <dbReference type="ChEBI" id="CHEBI:58759"/>
        <dbReference type="EC" id="1.1.1.44"/>
    </reaction>
</comment>
<name>A0A645AFU3_9ZZZZ</name>
<comment type="pathway">
    <text evidence="2">Carbohydrate degradation; pentose phosphate pathway; D-ribulose 5-phosphate from D-glucose 6-phosphate (oxidative stage): step 3/3.</text>
</comment>
<dbReference type="Pfam" id="PF00393">
    <property type="entry name" value="6PGD"/>
    <property type="match status" value="1"/>
</dbReference>
<dbReference type="InterPro" id="IPR006184">
    <property type="entry name" value="6PGdom_BS"/>
</dbReference>
<evidence type="ECO:0000256" key="9">
    <source>
        <dbReference type="ARBA" id="ARBA00023126"/>
    </source>
</evidence>
<keyword evidence="6" id="KW-0521">NADP</keyword>
<evidence type="ECO:0000256" key="4">
    <source>
        <dbReference type="ARBA" id="ARBA00011738"/>
    </source>
</evidence>
<evidence type="ECO:0000256" key="1">
    <source>
        <dbReference type="ARBA" id="ARBA00002526"/>
    </source>
</evidence>
<dbReference type="PANTHER" id="PTHR11811">
    <property type="entry name" value="6-PHOSPHOGLUCONATE DEHYDROGENASE"/>
    <property type="match status" value="1"/>
</dbReference>
<evidence type="ECO:0000256" key="8">
    <source>
        <dbReference type="ARBA" id="ARBA00023064"/>
    </source>
</evidence>
<evidence type="ECO:0000256" key="3">
    <source>
        <dbReference type="ARBA" id="ARBA00008419"/>
    </source>
</evidence>
<evidence type="ECO:0000256" key="7">
    <source>
        <dbReference type="ARBA" id="ARBA00023002"/>
    </source>
</evidence>
<dbReference type="Gene3D" id="1.20.5.320">
    <property type="entry name" value="6-Phosphogluconate Dehydrogenase, domain 3"/>
    <property type="match status" value="1"/>
</dbReference>
<dbReference type="SMART" id="SM01350">
    <property type="entry name" value="6PGD"/>
    <property type="match status" value="1"/>
</dbReference>
<dbReference type="SUPFAM" id="SSF48179">
    <property type="entry name" value="6-phosphogluconate dehydrogenase C-terminal domain-like"/>
    <property type="match status" value="1"/>
</dbReference>
<evidence type="ECO:0000256" key="10">
    <source>
        <dbReference type="ARBA" id="ARBA00048640"/>
    </source>
</evidence>
<dbReference type="PROSITE" id="PS00461">
    <property type="entry name" value="6PGD"/>
    <property type="match status" value="1"/>
</dbReference>
<dbReference type="InterPro" id="IPR008927">
    <property type="entry name" value="6-PGluconate_DH-like_C_sf"/>
</dbReference>
<accession>A0A645AFU3</accession>
<dbReference type="InterPro" id="IPR013328">
    <property type="entry name" value="6PGD_dom2"/>
</dbReference>
<feature type="domain" description="6-phosphogluconate dehydrogenase C-terminal" evidence="11">
    <location>
        <begin position="1"/>
        <end position="273"/>
    </location>
</feature>
<evidence type="ECO:0000256" key="5">
    <source>
        <dbReference type="ARBA" id="ARBA00013011"/>
    </source>
</evidence>
<evidence type="ECO:0000256" key="2">
    <source>
        <dbReference type="ARBA" id="ARBA00004874"/>
    </source>
</evidence>
<dbReference type="EMBL" id="VSSQ01012141">
    <property type="protein sequence ID" value="MPM48534.1"/>
    <property type="molecule type" value="Genomic_DNA"/>
</dbReference>
<dbReference type="AlphaFoldDB" id="A0A645AFU3"/>
<evidence type="ECO:0000259" key="11">
    <source>
        <dbReference type="SMART" id="SM01350"/>
    </source>
</evidence>
<dbReference type="GO" id="GO:0019521">
    <property type="term" value="P:D-gluconate metabolic process"/>
    <property type="evidence" value="ECO:0007669"/>
    <property type="project" value="UniProtKB-KW"/>
</dbReference>
<dbReference type="FunFam" id="1.20.5.320:FF:000002">
    <property type="entry name" value="6-phosphogluconate dehydrogenase, decarboxylating"/>
    <property type="match status" value="1"/>
</dbReference>
<dbReference type="InterPro" id="IPR006114">
    <property type="entry name" value="6PGDH_C"/>
</dbReference>
<reference evidence="12" key="1">
    <citation type="submission" date="2019-08" db="EMBL/GenBank/DDBJ databases">
        <authorList>
            <person name="Kucharzyk K."/>
            <person name="Murdoch R.W."/>
            <person name="Higgins S."/>
            <person name="Loffler F."/>
        </authorList>
    </citation>
    <scope>NUCLEOTIDE SEQUENCE</scope>
</reference>
<dbReference type="FunFam" id="1.10.1040.10:FF:000032">
    <property type="entry name" value="6-phosphogluconate dehydrogenase, decarboxylating"/>
    <property type="match status" value="1"/>
</dbReference>
<sequence length="286" mass="32080">MQIISEGYHIMKEISAMNNEQIAAAFSEWNKGRMQSYLTEITSKIVNYKDADGEYLLDKILDTAGQKGTGKWSVINAMEHGLPLNLIASAVFERSLSAQKELRIEASDIYSDLSSVSKQLNLNEISDSLYASKLVSYAQGFELLKKASEQFGWNINLSSVALIWRNGCIIRSEFLNKIADAFKANGDLKNILLDSYFVGEIKSSFDGWKRTIAVAAEANIPVPAFSSAYNYFLSFRSGRLPANLIQAQRDFFGAHMFERTDKPRGEFFHENWTGEGGDTSSRIYIV</sequence>
<dbReference type="InterPro" id="IPR006183">
    <property type="entry name" value="Pgluconate_DH"/>
</dbReference>
<dbReference type="Gene3D" id="1.10.1040.10">
    <property type="entry name" value="N-(1-d-carboxylethyl)-l-norvaline Dehydrogenase, domain 2"/>
    <property type="match status" value="1"/>
</dbReference>
<gene>
    <name evidence="12" type="primary">gnd_8</name>
    <name evidence="12" type="ORF">SDC9_95259</name>
</gene>
<keyword evidence="8" id="KW-0311">Gluconate utilization</keyword>
<dbReference type="GO" id="GO:0006098">
    <property type="term" value="P:pentose-phosphate shunt"/>
    <property type="evidence" value="ECO:0007669"/>
    <property type="project" value="UniProtKB-KW"/>
</dbReference>
<proteinExistence type="inferred from homology"/>